<sequence>MYSVRQSCQSALRASRYACLYAHSPARAFSSSPAYSRGALPSFLPPSSPDLASLLSAFNSKVLLPCHLTSEQQKLVYSQEARAKLEAEPVEITLGDVTLPLEHIDRNKLPSRWHTLRDIVRKSETTDDWENVLRCLEGFEEAGIKVKWEWQQMVMRALGNAGRQNLIIKALQRPKASGIRLYNWGVLLQVLRAVHDQAVMVDWQQEETMKALKMANQVVELMENKLHCEGDWVPKTDVGDWRGHPAVVALPTEMTAVIAEKYGGDKEAVQKMANRLVAAIEQIDYMTTVNTIAAYAGQPPEEFAKSIHRQGFILQLCSKLIELAIVWNALKTSRKVLAADMPSATEAQQYEAKIEHVIMQGVAKLNSLQTIKGPEFRSSTANYVMEMVEKCQ</sequence>
<dbReference type="HOGENOM" id="CLU_047846_0_1_1"/>
<dbReference type="EMBL" id="KB908814">
    <property type="protein sequence ID" value="EOA84380.1"/>
    <property type="molecule type" value="Genomic_DNA"/>
</dbReference>
<dbReference type="AlphaFoldDB" id="R0IGK2"/>
<name>R0IGK2_EXST2</name>
<protein>
    <submittedName>
        <fullName evidence="1">Uncharacterized protein</fullName>
    </submittedName>
</protein>
<dbReference type="OrthoDB" id="5405126at2759"/>
<dbReference type="GeneID" id="19395787"/>
<reference evidence="1 2" key="2">
    <citation type="journal article" date="2013" name="PLoS Genet.">
        <title>Comparative genome structure, secondary metabolite, and effector coding capacity across Cochliobolus pathogens.</title>
        <authorList>
            <person name="Condon B.J."/>
            <person name="Leng Y."/>
            <person name="Wu D."/>
            <person name="Bushley K.E."/>
            <person name="Ohm R.A."/>
            <person name="Otillar R."/>
            <person name="Martin J."/>
            <person name="Schackwitz W."/>
            <person name="Grimwood J."/>
            <person name="MohdZainudin N."/>
            <person name="Xue C."/>
            <person name="Wang R."/>
            <person name="Manning V.A."/>
            <person name="Dhillon B."/>
            <person name="Tu Z.J."/>
            <person name="Steffenson B.J."/>
            <person name="Salamov A."/>
            <person name="Sun H."/>
            <person name="Lowry S."/>
            <person name="LaButti K."/>
            <person name="Han J."/>
            <person name="Copeland A."/>
            <person name="Lindquist E."/>
            <person name="Barry K."/>
            <person name="Schmutz J."/>
            <person name="Baker S.E."/>
            <person name="Ciuffetti L.M."/>
            <person name="Grigoriev I.V."/>
            <person name="Zhong S."/>
            <person name="Turgeon B.G."/>
        </authorList>
    </citation>
    <scope>NUCLEOTIDE SEQUENCE [LARGE SCALE GENOMIC DNA]</scope>
    <source>
        <strain evidence="2">28A</strain>
    </source>
</reference>
<keyword evidence="2" id="KW-1185">Reference proteome</keyword>
<dbReference type="Proteomes" id="UP000016935">
    <property type="component" value="Unassembled WGS sequence"/>
</dbReference>
<gene>
    <name evidence="1" type="ORF">SETTUDRAFT_119569</name>
</gene>
<dbReference type="eggNOG" id="ENOG502SD76">
    <property type="taxonomic scope" value="Eukaryota"/>
</dbReference>
<proteinExistence type="predicted"/>
<evidence type="ECO:0000313" key="1">
    <source>
        <dbReference type="EMBL" id="EOA84380.1"/>
    </source>
</evidence>
<dbReference type="RefSeq" id="XP_008028685.1">
    <property type="nucleotide sequence ID" value="XM_008030494.1"/>
</dbReference>
<reference evidence="1 2" key="1">
    <citation type="journal article" date="2012" name="PLoS Pathog.">
        <title>Diverse lifestyles and strategies of plant pathogenesis encoded in the genomes of eighteen Dothideomycetes fungi.</title>
        <authorList>
            <person name="Ohm R.A."/>
            <person name="Feau N."/>
            <person name="Henrissat B."/>
            <person name="Schoch C.L."/>
            <person name="Horwitz B.A."/>
            <person name="Barry K.W."/>
            <person name="Condon B.J."/>
            <person name="Copeland A.C."/>
            <person name="Dhillon B."/>
            <person name="Glaser F."/>
            <person name="Hesse C.N."/>
            <person name="Kosti I."/>
            <person name="LaButti K."/>
            <person name="Lindquist E.A."/>
            <person name="Lucas S."/>
            <person name="Salamov A.A."/>
            <person name="Bradshaw R.E."/>
            <person name="Ciuffetti L."/>
            <person name="Hamelin R.C."/>
            <person name="Kema G.H.J."/>
            <person name="Lawrence C."/>
            <person name="Scott J.A."/>
            <person name="Spatafora J.W."/>
            <person name="Turgeon B.G."/>
            <person name="de Wit P.J.G.M."/>
            <person name="Zhong S."/>
            <person name="Goodwin S.B."/>
            <person name="Grigoriev I.V."/>
        </authorList>
    </citation>
    <scope>NUCLEOTIDE SEQUENCE [LARGE SCALE GENOMIC DNA]</scope>
    <source>
        <strain evidence="2">28A</strain>
    </source>
</reference>
<accession>R0IGK2</accession>
<evidence type="ECO:0000313" key="2">
    <source>
        <dbReference type="Proteomes" id="UP000016935"/>
    </source>
</evidence>
<organism evidence="1 2">
    <name type="scientific">Exserohilum turcicum (strain 28A)</name>
    <name type="common">Northern leaf blight fungus</name>
    <name type="synonym">Setosphaeria turcica</name>
    <dbReference type="NCBI Taxonomy" id="671987"/>
    <lineage>
        <taxon>Eukaryota</taxon>
        <taxon>Fungi</taxon>
        <taxon>Dikarya</taxon>
        <taxon>Ascomycota</taxon>
        <taxon>Pezizomycotina</taxon>
        <taxon>Dothideomycetes</taxon>
        <taxon>Pleosporomycetidae</taxon>
        <taxon>Pleosporales</taxon>
        <taxon>Pleosporineae</taxon>
        <taxon>Pleosporaceae</taxon>
        <taxon>Exserohilum</taxon>
    </lineage>
</organism>